<evidence type="ECO:0000313" key="2">
    <source>
        <dbReference type="EMBL" id="CVI58171.1"/>
    </source>
</evidence>
<dbReference type="AlphaFoldDB" id="A0A1S7TUD7"/>
<dbReference type="Proteomes" id="UP000192140">
    <property type="component" value="Unassembled WGS sequence"/>
</dbReference>
<protein>
    <submittedName>
        <fullName evidence="2">Uncharacterized protein</fullName>
    </submittedName>
</protein>
<feature type="compositionally biased region" description="Polar residues" evidence="1">
    <location>
        <begin position="55"/>
        <end position="65"/>
    </location>
</feature>
<feature type="compositionally biased region" description="Basic and acidic residues" evidence="1">
    <location>
        <begin position="35"/>
        <end position="50"/>
    </location>
</feature>
<evidence type="ECO:0000313" key="3">
    <source>
        <dbReference type="Proteomes" id="UP000192140"/>
    </source>
</evidence>
<keyword evidence="3" id="KW-1185">Reference proteome</keyword>
<dbReference type="EMBL" id="FCNP01000032">
    <property type="protein sequence ID" value="CVI58171.1"/>
    <property type="molecule type" value="Genomic_DNA"/>
</dbReference>
<evidence type="ECO:0000256" key="1">
    <source>
        <dbReference type="SAM" id="MobiDB-lite"/>
    </source>
</evidence>
<sequence length="65" mass="7130">MLCRLYFGCRVVSFFEAEAVISGFRATAMLWTDGHGSRDDSATPFKKSDIESDGSFPSSTIHPVP</sequence>
<reference evidence="2" key="1">
    <citation type="submission" date="2016-01" db="EMBL/GenBank/DDBJ databases">
        <authorList>
            <person name="Regsiter A."/>
            <person name="william w."/>
        </authorList>
    </citation>
    <scope>NUCLEOTIDE SEQUENCE</scope>
    <source>
        <strain evidence="2">NCPPB 1641</strain>
    </source>
</reference>
<feature type="region of interest" description="Disordered" evidence="1">
    <location>
        <begin position="34"/>
        <end position="65"/>
    </location>
</feature>
<accession>A0A1S7TUD7</accession>
<gene>
    <name evidence="2" type="ORF">AGR7A_Lc110096</name>
</gene>
<proteinExistence type="predicted"/>
<name>A0A1S7TUD7_9HYPH</name>
<organism evidence="2 3">
    <name type="scientific">Agrobacterium deltaense NCPPB 1641</name>
    <dbReference type="NCBI Taxonomy" id="1183425"/>
    <lineage>
        <taxon>Bacteria</taxon>
        <taxon>Pseudomonadati</taxon>
        <taxon>Pseudomonadota</taxon>
        <taxon>Alphaproteobacteria</taxon>
        <taxon>Hyphomicrobiales</taxon>
        <taxon>Rhizobiaceae</taxon>
        <taxon>Rhizobium/Agrobacterium group</taxon>
        <taxon>Agrobacterium</taxon>
    </lineage>
</organism>
<comment type="caution">
    <text evidence="2">The sequence shown here is derived from an EMBL/GenBank/DDBJ whole genome shotgun (WGS) entry which is preliminary data.</text>
</comment>